<proteinExistence type="predicted"/>
<evidence type="ECO:0000313" key="2">
    <source>
        <dbReference type="EMBL" id="MEW2366922.1"/>
    </source>
</evidence>
<protein>
    <recommendedName>
        <fullName evidence="4">Integral membrane protein</fullName>
    </recommendedName>
</protein>
<feature type="transmembrane region" description="Helical" evidence="1">
    <location>
        <begin position="85"/>
        <end position="107"/>
    </location>
</feature>
<feature type="transmembrane region" description="Helical" evidence="1">
    <location>
        <begin position="113"/>
        <end position="133"/>
    </location>
</feature>
<evidence type="ECO:0000313" key="3">
    <source>
        <dbReference type="Proteomes" id="UP001553843"/>
    </source>
</evidence>
<accession>A0ABV3M5E4</accession>
<evidence type="ECO:0008006" key="4">
    <source>
        <dbReference type="Google" id="ProtNLM"/>
    </source>
</evidence>
<keyword evidence="1" id="KW-0812">Transmembrane</keyword>
<organism evidence="2 3">
    <name type="scientific">Streptomyces huasconensis</name>
    <dbReference type="NCBI Taxonomy" id="1854574"/>
    <lineage>
        <taxon>Bacteria</taxon>
        <taxon>Bacillati</taxon>
        <taxon>Actinomycetota</taxon>
        <taxon>Actinomycetes</taxon>
        <taxon>Kitasatosporales</taxon>
        <taxon>Streptomycetaceae</taxon>
        <taxon>Streptomyces</taxon>
    </lineage>
</organism>
<feature type="transmembrane region" description="Helical" evidence="1">
    <location>
        <begin position="30"/>
        <end position="48"/>
    </location>
</feature>
<sequence length="137" mass="14442">MARQLDAAGQLEVIAGAPRLNKPAGAGERVLGVFSVGLLPAGLAAVSAHSIPTAVRVLALVAALTLMTGWYWFHLRATRRRPHTATENAAVVFAMMMLGAPGSKILWDNPAPLGGSLIAAALPTVGLLVYLVLRWRR</sequence>
<name>A0ABV3M5E4_9ACTN</name>
<keyword evidence="3" id="KW-1185">Reference proteome</keyword>
<dbReference type="Proteomes" id="UP001553843">
    <property type="component" value="Unassembled WGS sequence"/>
</dbReference>
<dbReference type="RefSeq" id="WP_359773526.1">
    <property type="nucleotide sequence ID" value="NZ_JBEYRR010000001.1"/>
</dbReference>
<reference evidence="2 3" key="1">
    <citation type="submission" date="2024-06" db="EMBL/GenBank/DDBJ databases">
        <title>The Natural Products Discovery Center: Release of the First 8490 Sequenced Strains for Exploring Actinobacteria Biosynthetic Diversity.</title>
        <authorList>
            <person name="Kalkreuter E."/>
            <person name="Kautsar S.A."/>
            <person name="Yang D."/>
            <person name="Bader C.D."/>
            <person name="Teijaro C.N."/>
            <person name="Fluegel L."/>
            <person name="Davis C.M."/>
            <person name="Simpson J.R."/>
            <person name="Lauterbach L."/>
            <person name="Steele A.D."/>
            <person name="Gui C."/>
            <person name="Meng S."/>
            <person name="Li G."/>
            <person name="Viehrig K."/>
            <person name="Ye F."/>
            <person name="Su P."/>
            <person name="Kiefer A.F."/>
            <person name="Nichols A."/>
            <person name="Cepeda A.J."/>
            <person name="Yan W."/>
            <person name="Fan B."/>
            <person name="Jiang Y."/>
            <person name="Adhikari A."/>
            <person name="Zheng C.-J."/>
            <person name="Schuster L."/>
            <person name="Cowan T.M."/>
            <person name="Smanski M.J."/>
            <person name="Chevrette M.G."/>
            <person name="De Carvalho L.P.S."/>
            <person name="Shen B."/>
        </authorList>
    </citation>
    <scope>NUCLEOTIDE SEQUENCE [LARGE SCALE GENOMIC DNA]</scope>
    <source>
        <strain evidence="2 3">NPDC047833</strain>
    </source>
</reference>
<feature type="transmembrane region" description="Helical" evidence="1">
    <location>
        <begin position="54"/>
        <end position="73"/>
    </location>
</feature>
<evidence type="ECO:0000256" key="1">
    <source>
        <dbReference type="SAM" id="Phobius"/>
    </source>
</evidence>
<comment type="caution">
    <text evidence="2">The sequence shown here is derived from an EMBL/GenBank/DDBJ whole genome shotgun (WGS) entry which is preliminary data.</text>
</comment>
<dbReference type="EMBL" id="JBEYRS010000020">
    <property type="protein sequence ID" value="MEW2366922.1"/>
    <property type="molecule type" value="Genomic_DNA"/>
</dbReference>
<keyword evidence="1" id="KW-0472">Membrane</keyword>
<gene>
    <name evidence="2" type="ORF">AB0887_33850</name>
</gene>
<keyword evidence="1" id="KW-1133">Transmembrane helix</keyword>